<protein>
    <recommendedName>
        <fullName evidence="12">RanBP2-type domain-containing protein</fullName>
    </recommendedName>
</protein>
<evidence type="ECO:0000256" key="3">
    <source>
        <dbReference type="ARBA" id="ARBA00022771"/>
    </source>
</evidence>
<keyword evidence="11" id="KW-1185">Reference proteome</keyword>
<dbReference type="SMART" id="SM00547">
    <property type="entry name" value="ZnF_RBZ"/>
    <property type="match status" value="1"/>
</dbReference>
<dbReference type="Gene3D" id="4.10.1060.10">
    <property type="entry name" value="Zinc finger, RanBP2-type"/>
    <property type="match status" value="1"/>
</dbReference>
<dbReference type="PROSITE" id="PS50199">
    <property type="entry name" value="ZF_RANBP2_2"/>
    <property type="match status" value="1"/>
</dbReference>
<dbReference type="Pfam" id="PF00641">
    <property type="entry name" value="Zn_ribbon_RanBP"/>
    <property type="match status" value="1"/>
</dbReference>
<evidence type="ECO:0000256" key="5">
    <source>
        <dbReference type="ARBA" id="ARBA00023242"/>
    </source>
</evidence>
<comment type="subcellular location">
    <subcellularLocation>
        <location evidence="1">Nucleus</location>
    </subcellularLocation>
</comment>
<dbReference type="PANTHER" id="PTHR13948:SF3">
    <property type="entry name" value="FI21118P1"/>
    <property type="match status" value="1"/>
</dbReference>
<gene>
    <name evidence="10" type="ORF">BP00DRAFT_227975</name>
</gene>
<evidence type="ECO:0000313" key="11">
    <source>
        <dbReference type="Proteomes" id="UP000248817"/>
    </source>
</evidence>
<dbReference type="GO" id="GO:0005634">
    <property type="term" value="C:nucleus"/>
    <property type="evidence" value="ECO:0007669"/>
    <property type="project" value="UniProtKB-SubCell"/>
</dbReference>
<organism evidence="10 11">
    <name type="scientific">Aspergillus indologenus CBS 114.80</name>
    <dbReference type="NCBI Taxonomy" id="1450541"/>
    <lineage>
        <taxon>Eukaryota</taxon>
        <taxon>Fungi</taxon>
        <taxon>Dikarya</taxon>
        <taxon>Ascomycota</taxon>
        <taxon>Pezizomycotina</taxon>
        <taxon>Eurotiomycetes</taxon>
        <taxon>Eurotiomycetidae</taxon>
        <taxon>Eurotiales</taxon>
        <taxon>Aspergillaceae</taxon>
        <taxon>Aspergillus</taxon>
        <taxon>Aspergillus subgen. Circumdati</taxon>
    </lineage>
</organism>
<evidence type="ECO:0000259" key="8">
    <source>
        <dbReference type="PROSITE" id="PS50102"/>
    </source>
</evidence>
<keyword evidence="4" id="KW-0862">Zinc</keyword>
<evidence type="ECO:0000259" key="9">
    <source>
        <dbReference type="PROSITE" id="PS50199"/>
    </source>
</evidence>
<dbReference type="GO" id="GO:0000398">
    <property type="term" value="P:mRNA splicing, via spliceosome"/>
    <property type="evidence" value="ECO:0007669"/>
    <property type="project" value="TreeGrafter"/>
</dbReference>
<dbReference type="Gene3D" id="3.30.70.330">
    <property type="match status" value="1"/>
</dbReference>
<sequence>MMDGLPVDMVEEDITTELKEFYNVNGLDDVRVIRDRQTKVSRQLGFLRFRDLNQSRAFVERNFPSIYLHGPNPHNDRGTKVRIAYSREREDRARARAEADWTCIMCAIVNYSTRQKCFRCQAPRPGMLLMGTSIRSKLIRTRWRPRRSSWTTGPESR</sequence>
<dbReference type="PROSITE" id="PS01358">
    <property type="entry name" value="ZF_RANBP2_1"/>
    <property type="match status" value="1"/>
</dbReference>
<dbReference type="InterPro" id="IPR035979">
    <property type="entry name" value="RBD_domain_sf"/>
</dbReference>
<keyword evidence="2" id="KW-0479">Metal-binding</keyword>
<dbReference type="Proteomes" id="UP000248817">
    <property type="component" value="Unassembled WGS sequence"/>
</dbReference>
<dbReference type="AlphaFoldDB" id="A0A2V5HYT2"/>
<dbReference type="InterPro" id="IPR000504">
    <property type="entry name" value="RRM_dom"/>
</dbReference>
<dbReference type="GO" id="GO:0008270">
    <property type="term" value="F:zinc ion binding"/>
    <property type="evidence" value="ECO:0007669"/>
    <property type="project" value="UniProtKB-KW"/>
</dbReference>
<dbReference type="SUPFAM" id="SSF54928">
    <property type="entry name" value="RNA-binding domain, RBD"/>
    <property type="match status" value="1"/>
</dbReference>
<evidence type="ECO:0000256" key="1">
    <source>
        <dbReference type="ARBA" id="ARBA00004123"/>
    </source>
</evidence>
<dbReference type="InterPro" id="IPR012677">
    <property type="entry name" value="Nucleotide-bd_a/b_plait_sf"/>
</dbReference>
<evidence type="ECO:0000256" key="2">
    <source>
        <dbReference type="ARBA" id="ARBA00022723"/>
    </source>
</evidence>
<name>A0A2V5HYT2_9EURO</name>
<evidence type="ECO:0008006" key="12">
    <source>
        <dbReference type="Google" id="ProtNLM"/>
    </source>
</evidence>
<proteinExistence type="predicted"/>
<dbReference type="GO" id="GO:0003723">
    <property type="term" value="F:RNA binding"/>
    <property type="evidence" value="ECO:0007669"/>
    <property type="project" value="UniProtKB-UniRule"/>
</dbReference>
<feature type="domain" description="RanBP2-type" evidence="9">
    <location>
        <begin position="96"/>
        <end position="126"/>
    </location>
</feature>
<accession>A0A2V5HYT2</accession>
<dbReference type="PANTHER" id="PTHR13948">
    <property type="entry name" value="RNA-BINDING PROTEIN"/>
    <property type="match status" value="1"/>
</dbReference>
<dbReference type="EMBL" id="KZ825528">
    <property type="protein sequence ID" value="PYI29649.1"/>
    <property type="molecule type" value="Genomic_DNA"/>
</dbReference>
<keyword evidence="6" id="KW-0694">RNA-binding</keyword>
<feature type="domain" description="RRM" evidence="8">
    <location>
        <begin position="1"/>
        <end position="88"/>
    </location>
</feature>
<keyword evidence="5" id="KW-0539">Nucleus</keyword>
<evidence type="ECO:0000256" key="7">
    <source>
        <dbReference type="PROSITE-ProRule" id="PRU00322"/>
    </source>
</evidence>
<evidence type="ECO:0000313" key="10">
    <source>
        <dbReference type="EMBL" id="PYI29649.1"/>
    </source>
</evidence>
<dbReference type="PROSITE" id="PS50102">
    <property type="entry name" value="RRM"/>
    <property type="match status" value="1"/>
</dbReference>
<evidence type="ECO:0000256" key="6">
    <source>
        <dbReference type="PROSITE-ProRule" id="PRU00176"/>
    </source>
</evidence>
<evidence type="ECO:0000256" key="4">
    <source>
        <dbReference type="ARBA" id="ARBA00022833"/>
    </source>
</evidence>
<dbReference type="InterPro" id="IPR001876">
    <property type="entry name" value="Znf_RanBP2"/>
</dbReference>
<keyword evidence="3 7" id="KW-0863">Zinc-finger</keyword>
<reference evidence="10 11" key="1">
    <citation type="submission" date="2018-02" db="EMBL/GenBank/DDBJ databases">
        <title>The genomes of Aspergillus section Nigri reveals drivers in fungal speciation.</title>
        <authorList>
            <consortium name="DOE Joint Genome Institute"/>
            <person name="Vesth T.C."/>
            <person name="Nybo J."/>
            <person name="Theobald S."/>
            <person name="Brandl J."/>
            <person name="Frisvad J.C."/>
            <person name="Nielsen K.F."/>
            <person name="Lyhne E.K."/>
            <person name="Kogle M.E."/>
            <person name="Kuo A."/>
            <person name="Riley R."/>
            <person name="Clum A."/>
            <person name="Nolan M."/>
            <person name="Lipzen A."/>
            <person name="Salamov A."/>
            <person name="Henrissat B."/>
            <person name="Wiebenga A."/>
            <person name="De vries R.P."/>
            <person name="Grigoriev I.V."/>
            <person name="Mortensen U.H."/>
            <person name="Andersen M.R."/>
            <person name="Baker S.E."/>
        </authorList>
    </citation>
    <scope>NUCLEOTIDE SEQUENCE [LARGE SCALE GENOMIC DNA]</scope>
    <source>
        <strain evidence="10 11">CBS 114.80</strain>
    </source>
</reference>